<name>A0A517T2S1_9BACT</name>
<dbReference type="OrthoDB" id="9803916at2"/>
<dbReference type="InterPro" id="IPR026360">
    <property type="entry name" value="Xnuc_lig_assoc"/>
</dbReference>
<feature type="compositionally biased region" description="Basic and acidic residues" evidence="1">
    <location>
        <begin position="321"/>
        <end position="330"/>
    </location>
</feature>
<reference evidence="2 3" key="1">
    <citation type="submission" date="2019-02" db="EMBL/GenBank/DDBJ databases">
        <title>Deep-cultivation of Planctomycetes and their phenomic and genomic characterization uncovers novel biology.</title>
        <authorList>
            <person name="Wiegand S."/>
            <person name="Jogler M."/>
            <person name="Boedeker C."/>
            <person name="Pinto D."/>
            <person name="Vollmers J."/>
            <person name="Rivas-Marin E."/>
            <person name="Kohn T."/>
            <person name="Peeters S.H."/>
            <person name="Heuer A."/>
            <person name="Rast P."/>
            <person name="Oberbeckmann S."/>
            <person name="Bunk B."/>
            <person name="Jeske O."/>
            <person name="Meyerdierks A."/>
            <person name="Storesund J.E."/>
            <person name="Kallscheuer N."/>
            <person name="Luecker S."/>
            <person name="Lage O.M."/>
            <person name="Pohl T."/>
            <person name="Merkel B.J."/>
            <person name="Hornburger P."/>
            <person name="Mueller R.-W."/>
            <person name="Bruemmer F."/>
            <person name="Labrenz M."/>
            <person name="Spormann A.M."/>
            <person name="Op den Camp H."/>
            <person name="Overmann J."/>
            <person name="Amann R."/>
            <person name="Jetten M.S.M."/>
            <person name="Mascher T."/>
            <person name="Medema M.H."/>
            <person name="Devos D.P."/>
            <person name="Kaster A.-K."/>
            <person name="Ovreas L."/>
            <person name="Rohde M."/>
            <person name="Galperin M.Y."/>
            <person name="Jogler C."/>
        </authorList>
    </citation>
    <scope>NUCLEOTIDE SEQUENCE [LARGE SCALE GENOMIC DNA]</scope>
    <source>
        <strain evidence="2 3">SV_7m_r</strain>
    </source>
</reference>
<evidence type="ECO:0000313" key="2">
    <source>
        <dbReference type="EMBL" id="QDT62680.1"/>
    </source>
</evidence>
<evidence type="ECO:0000313" key="3">
    <source>
        <dbReference type="Proteomes" id="UP000315003"/>
    </source>
</evidence>
<dbReference type="Gene3D" id="3.60.15.10">
    <property type="entry name" value="Ribonuclease Z/Hydroxyacylglutathione hydrolase-like"/>
    <property type="match status" value="1"/>
</dbReference>
<dbReference type="Proteomes" id="UP000315003">
    <property type="component" value="Chromosome"/>
</dbReference>
<dbReference type="EMBL" id="CP036272">
    <property type="protein sequence ID" value="QDT62680.1"/>
    <property type="molecule type" value="Genomic_DNA"/>
</dbReference>
<proteinExistence type="predicted"/>
<dbReference type="PANTHER" id="PTHR11203:SF49">
    <property type="entry name" value="BLL1145 PROTEIN"/>
    <property type="match status" value="1"/>
</dbReference>
<dbReference type="RefSeq" id="WP_145277594.1">
    <property type="nucleotide sequence ID" value="NZ_CP036272.1"/>
</dbReference>
<gene>
    <name evidence="2" type="ORF">SV7mr_52300</name>
</gene>
<sequence length="344" mass="38272">MNPPLTYTDSGLYCPAGDFFIDPIRPVKRAVVTHAHADHARPGSESYLACAVGKPLLRMRLGSESDFHFLDYGETINLGGVNLSLHPAGHMLGSAQVRLEHKGYVAVITGDYKLGHEPTCQSWSPVECNLLITESTFGLPVFRWPPEETVVRQINDWWRDNQAKEICSVLYGYAIGKSQRVLAALDDSIGSIFTHGAIEKGVQAYRDSGVALPDTKHVASAESKQDFRGALVLAVPSAHGTTWMKRFGQVSTAMVSGWTMIRGWRRRRFMDHGFVISDHVDWPALMRAIRLCDPEEVWVDHGYSDIVARYLNDTGRKARAVESKMSRIEEDQPQSSPAASEAYQ</sequence>
<evidence type="ECO:0000256" key="1">
    <source>
        <dbReference type="SAM" id="MobiDB-lite"/>
    </source>
</evidence>
<feature type="compositionally biased region" description="Polar residues" evidence="1">
    <location>
        <begin position="333"/>
        <end position="344"/>
    </location>
</feature>
<protein>
    <submittedName>
        <fullName evidence="2">Uncharacterized protein</fullName>
    </submittedName>
</protein>
<organism evidence="2 3">
    <name type="scientific">Stieleria bergensis</name>
    <dbReference type="NCBI Taxonomy" id="2528025"/>
    <lineage>
        <taxon>Bacteria</taxon>
        <taxon>Pseudomonadati</taxon>
        <taxon>Planctomycetota</taxon>
        <taxon>Planctomycetia</taxon>
        <taxon>Pirellulales</taxon>
        <taxon>Pirellulaceae</taxon>
        <taxon>Stieleria</taxon>
    </lineage>
</organism>
<dbReference type="InterPro" id="IPR036866">
    <property type="entry name" value="RibonucZ/Hydroxyglut_hydro"/>
</dbReference>
<feature type="region of interest" description="Disordered" evidence="1">
    <location>
        <begin position="321"/>
        <end position="344"/>
    </location>
</feature>
<dbReference type="PANTHER" id="PTHR11203">
    <property type="entry name" value="CLEAVAGE AND POLYADENYLATION SPECIFICITY FACTOR FAMILY MEMBER"/>
    <property type="match status" value="1"/>
</dbReference>
<dbReference type="NCBIfam" id="TIGR04122">
    <property type="entry name" value="Xnuc_lig_assoc"/>
    <property type="match status" value="1"/>
</dbReference>
<dbReference type="SUPFAM" id="SSF56281">
    <property type="entry name" value="Metallo-hydrolase/oxidoreductase"/>
    <property type="match status" value="1"/>
</dbReference>
<keyword evidence="3" id="KW-1185">Reference proteome</keyword>
<dbReference type="AlphaFoldDB" id="A0A517T2S1"/>
<dbReference type="GO" id="GO:0004521">
    <property type="term" value="F:RNA endonuclease activity"/>
    <property type="evidence" value="ECO:0007669"/>
    <property type="project" value="TreeGrafter"/>
</dbReference>
<accession>A0A517T2S1</accession>
<dbReference type="InterPro" id="IPR050698">
    <property type="entry name" value="MBL"/>
</dbReference>